<dbReference type="OrthoDB" id="2876391at2"/>
<dbReference type="RefSeq" id="WP_085227222.1">
    <property type="nucleotide sequence ID" value="NZ_BSQD01000005.1"/>
</dbReference>
<name>A0A1X7E3N6_TRICW</name>
<accession>A0A1X7E3N6</accession>
<evidence type="ECO:0000313" key="2">
    <source>
        <dbReference type="Proteomes" id="UP000192911"/>
    </source>
</evidence>
<reference evidence="2" key="1">
    <citation type="submission" date="2017-04" db="EMBL/GenBank/DDBJ databases">
        <authorList>
            <person name="Varghese N."/>
            <person name="Submissions S."/>
        </authorList>
    </citation>
    <scope>NUCLEOTIDE SEQUENCE [LARGE SCALE GENOMIC DNA]</scope>
    <source>
        <strain evidence="2">Ballard 720</strain>
    </source>
</reference>
<keyword evidence="2" id="KW-1185">Reference proteome</keyword>
<dbReference type="AlphaFoldDB" id="A0A1X7E3N6"/>
<sequence>MTARNSEKRALIERELLVASEQLCSKNDQSGLGLALRSYGPTLECAFILEWVPEQAEDIYWVLTGFNEIAKVEVPRGRSDDDEPALLQKMDVAAYRERRHSREAREKLEIALELLRR</sequence>
<dbReference type="EMBL" id="FXAH01000004">
    <property type="protein sequence ID" value="SMF26733.1"/>
    <property type="molecule type" value="Genomic_DNA"/>
</dbReference>
<organism evidence="1 2">
    <name type="scientific">Trinickia caryophylli</name>
    <name type="common">Paraburkholderia caryophylli</name>
    <dbReference type="NCBI Taxonomy" id="28094"/>
    <lineage>
        <taxon>Bacteria</taxon>
        <taxon>Pseudomonadati</taxon>
        <taxon>Pseudomonadota</taxon>
        <taxon>Betaproteobacteria</taxon>
        <taxon>Burkholderiales</taxon>
        <taxon>Burkholderiaceae</taxon>
        <taxon>Trinickia</taxon>
    </lineage>
</organism>
<proteinExistence type="predicted"/>
<gene>
    <name evidence="1" type="ORF">SAMN06295900_104437</name>
</gene>
<dbReference type="GeneID" id="95551672"/>
<evidence type="ECO:0000313" key="1">
    <source>
        <dbReference type="EMBL" id="SMF26733.1"/>
    </source>
</evidence>
<protein>
    <submittedName>
        <fullName evidence="1">Uncharacterized protein</fullName>
    </submittedName>
</protein>
<dbReference type="Proteomes" id="UP000192911">
    <property type="component" value="Unassembled WGS sequence"/>
</dbReference>